<organism evidence="2 3">
    <name type="scientific">Bradyrhizobium lablabi</name>
    <dbReference type="NCBI Taxonomy" id="722472"/>
    <lineage>
        <taxon>Bacteria</taxon>
        <taxon>Pseudomonadati</taxon>
        <taxon>Pseudomonadota</taxon>
        <taxon>Alphaproteobacteria</taxon>
        <taxon>Hyphomicrobiales</taxon>
        <taxon>Nitrobacteraceae</taxon>
        <taxon>Bradyrhizobium</taxon>
    </lineage>
</organism>
<reference evidence="2 3" key="1">
    <citation type="submission" date="2014-03" db="EMBL/GenBank/DDBJ databases">
        <title>Bradyrhizobium valentinum sp. nov., isolated from effective nodules of Lupinus mariae-josephae, a lupine endemic of basic-lime soils in Eastern Spain.</title>
        <authorList>
            <person name="Duran D."/>
            <person name="Rey L."/>
            <person name="Navarro A."/>
            <person name="Busquets A."/>
            <person name="Imperial J."/>
            <person name="Ruiz-Argueso T."/>
        </authorList>
    </citation>
    <scope>NUCLEOTIDE SEQUENCE [LARGE SCALE GENOMIC DNA]</scope>
    <source>
        <strain evidence="2 3">CCBAU 23086</strain>
    </source>
</reference>
<name>A0A0R3MBW4_9BRAD</name>
<proteinExistence type="predicted"/>
<feature type="compositionally biased region" description="Basic and acidic residues" evidence="1">
    <location>
        <begin position="1"/>
        <end position="14"/>
    </location>
</feature>
<sequence>MGECDLPTRGDRLDLAPSELGADRKPPLGIARQHLGRLGHDRLCRDSSQNAQPISDHGQLSRMPSKV</sequence>
<protein>
    <submittedName>
        <fullName evidence="2">Uncharacterized protein</fullName>
    </submittedName>
</protein>
<evidence type="ECO:0000256" key="1">
    <source>
        <dbReference type="SAM" id="MobiDB-lite"/>
    </source>
</evidence>
<evidence type="ECO:0000313" key="3">
    <source>
        <dbReference type="Proteomes" id="UP000051660"/>
    </source>
</evidence>
<dbReference type="EMBL" id="LLYB01000113">
    <property type="protein sequence ID" value="KRR17812.1"/>
    <property type="molecule type" value="Genomic_DNA"/>
</dbReference>
<feature type="region of interest" description="Disordered" evidence="1">
    <location>
        <begin position="1"/>
        <end position="27"/>
    </location>
</feature>
<dbReference type="Proteomes" id="UP000051660">
    <property type="component" value="Unassembled WGS sequence"/>
</dbReference>
<gene>
    <name evidence="2" type="ORF">CQ14_37610</name>
</gene>
<feature type="region of interest" description="Disordered" evidence="1">
    <location>
        <begin position="39"/>
        <end position="67"/>
    </location>
</feature>
<comment type="caution">
    <text evidence="2">The sequence shown here is derived from an EMBL/GenBank/DDBJ whole genome shotgun (WGS) entry which is preliminary data.</text>
</comment>
<accession>A0A0R3MBW4</accession>
<dbReference type="AlphaFoldDB" id="A0A0R3MBW4"/>
<evidence type="ECO:0000313" key="2">
    <source>
        <dbReference type="EMBL" id="KRR17812.1"/>
    </source>
</evidence>